<keyword evidence="5" id="KW-1185">Reference proteome</keyword>
<dbReference type="GO" id="GO:0008126">
    <property type="term" value="F:acetylesterase activity"/>
    <property type="evidence" value="ECO:0007669"/>
    <property type="project" value="TreeGrafter"/>
</dbReference>
<dbReference type="PANTHER" id="PTHR10794">
    <property type="entry name" value="ABHYDROLASE DOMAIN-CONTAINING PROTEIN"/>
    <property type="match status" value="1"/>
</dbReference>
<accession>A0AAF0IRE1</accession>
<dbReference type="EMBL" id="CP119935">
    <property type="protein sequence ID" value="WFD02480.1"/>
    <property type="molecule type" value="Genomic_DNA"/>
</dbReference>
<evidence type="ECO:0000256" key="2">
    <source>
        <dbReference type="ARBA" id="ARBA00047591"/>
    </source>
</evidence>
<gene>
    <name evidence="4" type="ORF">MOBT1_001163</name>
</gene>
<dbReference type="Gene3D" id="3.40.50.1820">
    <property type="entry name" value="alpha/beta hydrolase"/>
    <property type="match status" value="1"/>
</dbReference>
<dbReference type="GO" id="GO:0051792">
    <property type="term" value="P:medium-chain fatty acid biosynthetic process"/>
    <property type="evidence" value="ECO:0007669"/>
    <property type="project" value="TreeGrafter"/>
</dbReference>
<dbReference type="Proteomes" id="UP001214603">
    <property type="component" value="Chromosome 2"/>
</dbReference>
<organism evidence="4 5">
    <name type="scientific">Malassezia obtusa</name>
    <dbReference type="NCBI Taxonomy" id="76774"/>
    <lineage>
        <taxon>Eukaryota</taxon>
        <taxon>Fungi</taxon>
        <taxon>Dikarya</taxon>
        <taxon>Basidiomycota</taxon>
        <taxon>Ustilaginomycotina</taxon>
        <taxon>Malasseziomycetes</taxon>
        <taxon>Malasseziales</taxon>
        <taxon>Malasseziaceae</taxon>
        <taxon>Malassezia</taxon>
    </lineage>
</organism>
<dbReference type="SUPFAM" id="SSF53474">
    <property type="entry name" value="alpha/beta-Hydrolases"/>
    <property type="match status" value="1"/>
</dbReference>
<sequence length="516" mass="55742">MLGLWTLARNALLPPPFRFTLEYAESQGSSTNAVAELIRAHCPSLSGAQAPPAPTRWLPSGHLQTVYSALGDFSQVDRVEYKRRVFLTPDGGTVALDIGANTPVTSPQLYSASKTSDLESALLLLTRLFPNSPMAGLGFSLGGAILAKYMGQAGKRTPFIGAVCVGAPYELDKTCAALDSTYLTQIYSYVMGRNLMNVLRRHVDTLALLPSLWGVLELAFGERIKPNSDEPLPEPSKEGPRRGTLRFVDHYVTSKVGGHPSPYGEFPFASAEDYYVKSSPTNVLLDVARPLLAVNADDDPIVPLHALATFREKLKENPNMVLAHSRCGGHLGWFASHHATRWAFNPIGEFLTALFARVEAPDAPRPTKGLGSGGPRLSQWKFGKVDAQQVDVEVLPASALPTILSGVSPKTHVEGDVPDDVTDLPTHAWLQTPVLQHLPLVHPRDSPARLAQESPAPLPKGRTLRLTLYHDALRPEIGFIELPEDVNVGGNASIIQSDLSVKEQDTGHGPAKIAGL</sequence>
<proteinExistence type="inferred from homology"/>
<evidence type="ECO:0000256" key="3">
    <source>
        <dbReference type="ARBA" id="ARBA00048461"/>
    </source>
</evidence>
<reference evidence="4" key="1">
    <citation type="submission" date="2023-03" db="EMBL/GenBank/DDBJ databases">
        <title>Mating type loci evolution in Malassezia.</title>
        <authorList>
            <person name="Coelho M.A."/>
        </authorList>
    </citation>
    <scope>NUCLEOTIDE SEQUENCE</scope>
    <source>
        <strain evidence="4">CBS 7876</strain>
    </source>
</reference>
<comment type="similarity">
    <text evidence="1">Belongs to the AB hydrolase superfamily. AB hydrolase 4 family.</text>
</comment>
<evidence type="ECO:0000313" key="4">
    <source>
        <dbReference type="EMBL" id="WFD02480.1"/>
    </source>
</evidence>
<dbReference type="InterPro" id="IPR050960">
    <property type="entry name" value="AB_hydrolase_4_sf"/>
</dbReference>
<evidence type="ECO:0008006" key="6">
    <source>
        <dbReference type="Google" id="ProtNLM"/>
    </source>
</evidence>
<dbReference type="GO" id="GO:0047372">
    <property type="term" value="F:monoacylglycerol lipase activity"/>
    <property type="evidence" value="ECO:0007669"/>
    <property type="project" value="TreeGrafter"/>
</dbReference>
<comment type="catalytic activity">
    <reaction evidence="2">
        <text>a diacylglycerol + H2O = a monoacylglycerol + a fatty acid + H(+)</text>
        <dbReference type="Rhea" id="RHEA:32731"/>
        <dbReference type="ChEBI" id="CHEBI:15377"/>
        <dbReference type="ChEBI" id="CHEBI:15378"/>
        <dbReference type="ChEBI" id="CHEBI:17408"/>
        <dbReference type="ChEBI" id="CHEBI:18035"/>
        <dbReference type="ChEBI" id="CHEBI:28868"/>
    </reaction>
</comment>
<protein>
    <recommendedName>
        <fullName evidence="6">AB hydrolase-1 domain-containing protein</fullName>
    </recommendedName>
</protein>
<dbReference type="GO" id="GO:0051793">
    <property type="term" value="P:medium-chain fatty acid catabolic process"/>
    <property type="evidence" value="ECO:0007669"/>
    <property type="project" value="TreeGrafter"/>
</dbReference>
<name>A0AAF0IRE1_9BASI</name>
<dbReference type="InterPro" id="IPR029058">
    <property type="entry name" value="AB_hydrolase_fold"/>
</dbReference>
<comment type="catalytic activity">
    <reaction evidence="3">
        <text>a monoacylglycerol + H2O = glycerol + a fatty acid + H(+)</text>
        <dbReference type="Rhea" id="RHEA:15245"/>
        <dbReference type="ChEBI" id="CHEBI:15377"/>
        <dbReference type="ChEBI" id="CHEBI:15378"/>
        <dbReference type="ChEBI" id="CHEBI:17408"/>
        <dbReference type="ChEBI" id="CHEBI:17754"/>
        <dbReference type="ChEBI" id="CHEBI:28868"/>
    </reaction>
</comment>
<dbReference type="AlphaFoldDB" id="A0AAF0IRE1"/>
<evidence type="ECO:0000256" key="1">
    <source>
        <dbReference type="ARBA" id="ARBA00010884"/>
    </source>
</evidence>
<dbReference type="PANTHER" id="PTHR10794:SF63">
    <property type="entry name" value="ALPHA_BETA HYDROLASE 1, ISOFORM A"/>
    <property type="match status" value="1"/>
</dbReference>
<evidence type="ECO:0000313" key="5">
    <source>
        <dbReference type="Proteomes" id="UP001214603"/>
    </source>
</evidence>